<dbReference type="Pfam" id="PF25137">
    <property type="entry name" value="ADH_Fe_C"/>
    <property type="match status" value="1"/>
</dbReference>
<dbReference type="Proteomes" id="UP000016630">
    <property type="component" value="Unassembled WGS sequence"/>
</dbReference>
<organism evidence="5 6">
    <name type="scientific">Porphyromonas gingivalis F0570</name>
    <dbReference type="NCBI Taxonomy" id="1227271"/>
    <lineage>
        <taxon>Bacteria</taxon>
        <taxon>Pseudomonadati</taxon>
        <taxon>Bacteroidota</taxon>
        <taxon>Bacteroidia</taxon>
        <taxon>Bacteroidales</taxon>
        <taxon>Porphyromonadaceae</taxon>
        <taxon>Porphyromonas</taxon>
    </lineage>
</organism>
<dbReference type="GO" id="GO:1990362">
    <property type="term" value="F:butanol dehydrogenase (NAD+) activity"/>
    <property type="evidence" value="ECO:0007669"/>
    <property type="project" value="InterPro"/>
</dbReference>
<dbReference type="SUPFAM" id="SSF56796">
    <property type="entry name" value="Dehydroquinate synthase-like"/>
    <property type="match status" value="1"/>
</dbReference>
<evidence type="ECO:0000259" key="3">
    <source>
        <dbReference type="Pfam" id="PF00465"/>
    </source>
</evidence>
<dbReference type="HOGENOM" id="CLU_007207_0_4_10"/>
<feature type="domain" description="Fe-containing alcohol dehydrogenase-like C-terminal" evidence="4">
    <location>
        <begin position="204"/>
        <end position="368"/>
    </location>
</feature>
<dbReference type="InterPro" id="IPR044731">
    <property type="entry name" value="BDH-like"/>
</dbReference>
<dbReference type="InterPro" id="IPR001670">
    <property type="entry name" value="ADH_Fe/GldA"/>
</dbReference>
<evidence type="ECO:0000259" key="4">
    <source>
        <dbReference type="Pfam" id="PF25137"/>
    </source>
</evidence>
<evidence type="ECO:0000256" key="1">
    <source>
        <dbReference type="ARBA" id="ARBA00007358"/>
    </source>
</evidence>
<reference evidence="5 6" key="1">
    <citation type="submission" date="2013-06" db="EMBL/GenBank/DDBJ databases">
        <authorList>
            <person name="Weinstock G."/>
            <person name="Sodergren E."/>
            <person name="Lobos E.A."/>
            <person name="Fulton L."/>
            <person name="Fulton R."/>
            <person name="Courtney L."/>
            <person name="Fronick C."/>
            <person name="O'Laughlin M."/>
            <person name="Godfrey J."/>
            <person name="Wilson R.M."/>
            <person name="Miner T."/>
            <person name="Farmer C."/>
            <person name="Delehaunty K."/>
            <person name="Cordes M."/>
            <person name="Minx P."/>
            <person name="Tomlinson C."/>
            <person name="Chen J."/>
            <person name="Wollam A."/>
            <person name="Pepin K.H."/>
            <person name="Bhonagiri V."/>
            <person name="Zhang X."/>
            <person name="Warren W."/>
            <person name="Mitreva M."/>
            <person name="Mardis E.R."/>
            <person name="Wilson R.K."/>
        </authorList>
    </citation>
    <scope>NUCLEOTIDE SEQUENCE [LARGE SCALE GENOMIC DNA]</scope>
    <source>
        <strain evidence="5 6">F0570</strain>
    </source>
</reference>
<protein>
    <submittedName>
        <fullName evidence="5">Alcohol dehydrogenase, iron-dependent</fullName>
    </submittedName>
</protein>
<feature type="domain" description="Alcohol dehydrogenase iron-type/glycerol dehydrogenase GldA" evidence="3">
    <location>
        <begin position="25"/>
        <end position="188"/>
    </location>
</feature>
<dbReference type="GO" id="GO:1990002">
    <property type="term" value="F:methylglyoxal reductase (NADPH) (acetol producing) activity"/>
    <property type="evidence" value="ECO:0007669"/>
    <property type="project" value="TreeGrafter"/>
</dbReference>
<dbReference type="PATRIC" id="fig|1227271.3.peg.406"/>
<dbReference type="Gene3D" id="3.40.50.1970">
    <property type="match status" value="1"/>
</dbReference>
<evidence type="ECO:0000256" key="2">
    <source>
        <dbReference type="ARBA" id="ARBA00023002"/>
    </source>
</evidence>
<dbReference type="PANTHER" id="PTHR43633:SF1">
    <property type="entry name" value="ALCOHOL DEHYDROGENASE YQHD"/>
    <property type="match status" value="1"/>
</dbReference>
<comment type="similarity">
    <text evidence="1">Belongs to the iron-containing alcohol dehydrogenase family.</text>
</comment>
<dbReference type="PROSITE" id="PS00060">
    <property type="entry name" value="ADH_IRON_2"/>
    <property type="match status" value="1"/>
</dbReference>
<dbReference type="InterPro" id="IPR018211">
    <property type="entry name" value="ADH_Fe_CS"/>
</dbReference>
<comment type="caution">
    <text evidence="5">The sequence shown here is derived from an EMBL/GenBank/DDBJ whole genome shotgun (WGS) entry which is preliminary data.</text>
</comment>
<dbReference type="PANTHER" id="PTHR43633">
    <property type="entry name" value="ALCOHOL DEHYDROGENASE YQHD"/>
    <property type="match status" value="1"/>
</dbReference>
<dbReference type="Gene3D" id="1.20.1090.10">
    <property type="entry name" value="Dehydroquinate synthase-like - alpha domain"/>
    <property type="match status" value="1"/>
</dbReference>
<dbReference type="InterPro" id="IPR056798">
    <property type="entry name" value="ADH_Fe_C"/>
</dbReference>
<keyword evidence="2" id="KW-0560">Oxidoreductase</keyword>
<dbReference type="EMBL" id="AWUW01000026">
    <property type="protein sequence ID" value="ERJ68326.1"/>
    <property type="molecule type" value="Genomic_DNA"/>
</dbReference>
<proteinExistence type="inferred from homology"/>
<gene>
    <name evidence="5" type="ORF">HMPREF1555_00446</name>
</gene>
<evidence type="ECO:0000313" key="5">
    <source>
        <dbReference type="EMBL" id="ERJ68326.1"/>
    </source>
</evidence>
<dbReference type="Pfam" id="PF00465">
    <property type="entry name" value="Fe-ADH"/>
    <property type="match status" value="1"/>
</dbReference>
<dbReference type="GO" id="GO:0046872">
    <property type="term" value="F:metal ion binding"/>
    <property type="evidence" value="ECO:0007669"/>
    <property type="project" value="InterPro"/>
</dbReference>
<accession>A0A0E2LSA5</accession>
<dbReference type="GO" id="GO:0008106">
    <property type="term" value="F:alcohol dehydrogenase (NADP+) activity"/>
    <property type="evidence" value="ECO:0007669"/>
    <property type="project" value="TreeGrafter"/>
</dbReference>
<dbReference type="FunFam" id="3.40.50.1970:FF:000003">
    <property type="entry name" value="Alcohol dehydrogenase, iron-containing"/>
    <property type="match status" value="1"/>
</dbReference>
<dbReference type="AlphaFoldDB" id="A0A0E2LSA5"/>
<dbReference type="CDD" id="cd08187">
    <property type="entry name" value="BDH"/>
    <property type="match status" value="1"/>
</dbReference>
<evidence type="ECO:0000313" key="6">
    <source>
        <dbReference type="Proteomes" id="UP000016630"/>
    </source>
</evidence>
<name>A0A0E2LSA5_PORGN</name>
<dbReference type="GO" id="GO:0005829">
    <property type="term" value="C:cytosol"/>
    <property type="evidence" value="ECO:0007669"/>
    <property type="project" value="TreeGrafter"/>
</dbReference>
<sequence>MGRNDISPAIDKSIFIMNNFKFKNPTELIFGQGMIKELPKRVPAGVPVLVTFGSGSVRYNGVYRAVKDALEGYNLVEFWGIESNPKIETLRKAIAMGKEHNCQFVLAVGGGSVIDGSKLIAAGIPYEGDAWELVLKGYSRDTVLPLGTVLTIPATGSEMNSGAIISREETKEKLVFRGNFPVFSILDPEVTFSLPPYQIACGLADSFVHVIEQYITTPGQSRLMDRWAESIMLTLKEIAPLIRENPHSYDLMADFMLCATMALNGFIAMGVTQDWATHMIGHEITALTGLTHGHTLAIVLPGTLRTLGHDHKREKMLQYAERIWDIKEGTEEERIDAAIARTEEFFRELGLKTRLEEMHIGSDVIKEIERRFIERGVSYGEALDVDGPMARRILEACR</sequence>